<feature type="compositionally biased region" description="Low complexity" evidence="1">
    <location>
        <begin position="227"/>
        <end position="242"/>
    </location>
</feature>
<feature type="compositionally biased region" description="Acidic residues" evidence="1">
    <location>
        <begin position="277"/>
        <end position="291"/>
    </location>
</feature>
<evidence type="ECO:0000313" key="2">
    <source>
        <dbReference type="EMBL" id="CAF9917384.1"/>
    </source>
</evidence>
<protein>
    <submittedName>
        <fullName evidence="2">Uncharacterized protein</fullName>
    </submittedName>
</protein>
<feature type="compositionally biased region" description="Basic and acidic residues" evidence="1">
    <location>
        <begin position="102"/>
        <end position="118"/>
    </location>
</feature>
<feature type="region of interest" description="Disordered" evidence="1">
    <location>
        <begin position="65"/>
        <end position="499"/>
    </location>
</feature>
<sequence>MPRPKRSKVAPSAPITFPHLAKPAVAATAQKQKAIFSPASSGCVTATSDDSDGLVVSKKTGARGRVVKSQQHTMSGALAPEDIGLTRLKPPSNQTRAALSKTAREADYARKVAEKNARQDAAQADASPEPDQIPSSIPTKPVPESKPSRSPMGTSSAIESAQVGLGSRISETPRPHPSMLGATFKKRARQPSLLQMLHTQNDSSNELDDDDLDDFRPDDESTPMIKSMSQSNVQHISSSSRQTPGSRKRKLATPDIQVPASQPLDPPSSSPPITPQEQEDLYDLPVEEEEARPEPTLPRPRSAQTPQRQIDSDTLAPPRSSSPEKPKARKIRTRTTKAAPRPQQPRRKQFSPAPSPLSSVSTNVSPVKPVSPKPLTTATLQNLLPRRRARPKPRGEYDIPSSSDVELDNTGLGEDEDELSLHATAKMRRKKRNPAVVQKRGGRAKEAALGKRVSRTYTKKATVESENENDDDDGEEVDEDGGIGRSRKKTPALDGRARDEMKRLADKFREVDEFALDFEDMTGNSSSQMKDAR</sequence>
<organism evidence="2 3">
    <name type="scientific">Imshaugia aleurites</name>
    <dbReference type="NCBI Taxonomy" id="172621"/>
    <lineage>
        <taxon>Eukaryota</taxon>
        <taxon>Fungi</taxon>
        <taxon>Dikarya</taxon>
        <taxon>Ascomycota</taxon>
        <taxon>Pezizomycotina</taxon>
        <taxon>Lecanoromycetes</taxon>
        <taxon>OSLEUM clade</taxon>
        <taxon>Lecanoromycetidae</taxon>
        <taxon>Lecanorales</taxon>
        <taxon>Lecanorineae</taxon>
        <taxon>Parmeliaceae</taxon>
        <taxon>Imshaugia</taxon>
    </lineage>
</organism>
<evidence type="ECO:0000313" key="3">
    <source>
        <dbReference type="Proteomes" id="UP000664534"/>
    </source>
</evidence>
<dbReference type="EMBL" id="CAJPDT010000018">
    <property type="protein sequence ID" value="CAF9917384.1"/>
    <property type="molecule type" value="Genomic_DNA"/>
</dbReference>
<accession>A0A8H3F5F3</accession>
<dbReference type="Proteomes" id="UP000664534">
    <property type="component" value="Unassembled WGS sequence"/>
</dbReference>
<dbReference type="OrthoDB" id="5423493at2759"/>
<keyword evidence="3" id="KW-1185">Reference proteome</keyword>
<evidence type="ECO:0000256" key="1">
    <source>
        <dbReference type="SAM" id="MobiDB-lite"/>
    </source>
</evidence>
<feature type="compositionally biased region" description="Pro residues" evidence="1">
    <location>
        <begin position="264"/>
        <end position="274"/>
    </location>
</feature>
<dbReference type="AlphaFoldDB" id="A0A8H3F5F3"/>
<proteinExistence type="predicted"/>
<name>A0A8H3F5F3_9LECA</name>
<feature type="compositionally biased region" description="Low complexity" evidence="1">
    <location>
        <begin position="358"/>
        <end position="374"/>
    </location>
</feature>
<comment type="caution">
    <text evidence="2">The sequence shown here is derived from an EMBL/GenBank/DDBJ whole genome shotgun (WGS) entry which is preliminary data.</text>
</comment>
<reference evidence="2" key="1">
    <citation type="submission" date="2021-03" db="EMBL/GenBank/DDBJ databases">
        <authorList>
            <person name="Tagirdzhanova G."/>
        </authorList>
    </citation>
    <scope>NUCLEOTIDE SEQUENCE</scope>
</reference>
<gene>
    <name evidence="2" type="ORF">IMSHALPRED_003555</name>
</gene>
<feature type="compositionally biased region" description="Acidic residues" evidence="1">
    <location>
        <begin position="465"/>
        <end position="481"/>
    </location>
</feature>